<feature type="domain" description="Glucose-methanol-choline oxidoreductase N-terminal" evidence="3">
    <location>
        <begin position="1186"/>
        <end position="1200"/>
    </location>
</feature>
<dbReference type="InterPro" id="IPR000172">
    <property type="entry name" value="GMC_OxRdtase_N"/>
</dbReference>
<dbReference type="GO" id="GO:0050660">
    <property type="term" value="F:flavin adenine dinucleotide binding"/>
    <property type="evidence" value="ECO:0007669"/>
    <property type="project" value="InterPro"/>
</dbReference>
<evidence type="ECO:0000313" key="4">
    <source>
        <dbReference type="EMBL" id="CAD7428429.1"/>
    </source>
</evidence>
<reference evidence="4" key="1">
    <citation type="submission" date="2020-11" db="EMBL/GenBank/DDBJ databases">
        <authorList>
            <person name="Tran Van P."/>
        </authorList>
    </citation>
    <scope>NUCLEOTIDE SEQUENCE</scope>
</reference>
<evidence type="ECO:0000256" key="2">
    <source>
        <dbReference type="SAM" id="SignalP"/>
    </source>
</evidence>
<dbReference type="Gene3D" id="3.30.560.10">
    <property type="entry name" value="Glucose Oxidase, domain 3"/>
    <property type="match status" value="3"/>
</dbReference>
<dbReference type="PROSITE" id="PS00624">
    <property type="entry name" value="GMC_OXRED_2"/>
    <property type="match status" value="2"/>
</dbReference>
<feature type="chain" id="PRO_5030656469" description="Glucose-methanol-choline oxidoreductase N-terminal domain-containing protein" evidence="2">
    <location>
        <begin position="19"/>
        <end position="1484"/>
    </location>
</feature>
<dbReference type="SUPFAM" id="SSF51905">
    <property type="entry name" value="FAD/NAD(P)-binding domain"/>
    <property type="match status" value="3"/>
</dbReference>
<name>A0A7R9E6L9_9NEOP</name>
<dbReference type="Pfam" id="PF00732">
    <property type="entry name" value="GMC_oxred_N"/>
    <property type="match status" value="2"/>
</dbReference>
<evidence type="ECO:0000256" key="1">
    <source>
        <dbReference type="ARBA" id="ARBA00010790"/>
    </source>
</evidence>
<gene>
    <name evidence="4" type="ORF">TMSB3V08_LOCUS5238</name>
</gene>
<keyword evidence="2" id="KW-0732">Signal</keyword>
<dbReference type="Pfam" id="PF05199">
    <property type="entry name" value="GMC_oxred_C"/>
    <property type="match status" value="3"/>
</dbReference>
<feature type="signal peptide" evidence="2">
    <location>
        <begin position="1"/>
        <end position="18"/>
    </location>
</feature>
<dbReference type="PANTHER" id="PTHR11552">
    <property type="entry name" value="GLUCOSE-METHANOL-CHOLINE GMC OXIDOREDUCTASE"/>
    <property type="match status" value="1"/>
</dbReference>
<evidence type="ECO:0000259" key="3">
    <source>
        <dbReference type="PROSITE" id="PS00624"/>
    </source>
</evidence>
<accession>A0A7R9E6L9</accession>
<dbReference type="InterPro" id="IPR036188">
    <property type="entry name" value="FAD/NAD-bd_sf"/>
</dbReference>
<protein>
    <recommendedName>
        <fullName evidence="3">Glucose-methanol-choline oxidoreductase N-terminal domain-containing protein</fullName>
    </recommendedName>
</protein>
<dbReference type="PANTHER" id="PTHR11552:SF217">
    <property type="entry name" value="GLUCOSE DEHYDROGENASE [FAD, QUINONE]"/>
    <property type="match status" value="1"/>
</dbReference>
<dbReference type="SUPFAM" id="SSF54373">
    <property type="entry name" value="FAD-linked reductases, C-terminal domain"/>
    <property type="match status" value="3"/>
</dbReference>
<dbReference type="GO" id="GO:0016614">
    <property type="term" value="F:oxidoreductase activity, acting on CH-OH group of donors"/>
    <property type="evidence" value="ECO:0007669"/>
    <property type="project" value="InterPro"/>
</dbReference>
<comment type="similarity">
    <text evidence="1">Belongs to the GMC oxidoreductase family.</text>
</comment>
<dbReference type="InterPro" id="IPR007867">
    <property type="entry name" value="GMC_OxRtase_C"/>
</dbReference>
<feature type="domain" description="Glucose-methanol-choline oxidoreductase N-terminal" evidence="3">
    <location>
        <begin position="606"/>
        <end position="620"/>
    </location>
</feature>
<sequence length="1484" mass="162246">MALVSGFLIPLLDHVALGGTAYLIDSPEGAGPLGPGFVLPRLLTINTLHNFLTQKSGPLYALPECEVMGFINSKYNNDSLDWPDIQLFLASYADNTDGGLFGKRDNGLTDEYYAAVYEPILYKDAFSILPLLMRPRSRGKIRLQSSDPNKYPLIYPNYFEDPHDLDVLIEGAKFGYALSQTRSMKRYNARINELRIPNCKHLAFLSDDYWRCAAKHYSMTIYHPVGTCKMGPAGDSYNVVDAKLIVHGLLNLRVVDASIMPYVPTGNTNAPVIMIAEKAADMIKENGIMVSISCEAGSFIDTTGYIPSSCGANYTLFMGLVAQLLSTNVGISEPSKRLGREGTLVNDFSEYDFVVVGAGAVGPIVASRLSENASWSVLLLEAGPEEPTTTEIPSFAVSAVGSSLDWKYKTQPQENACLNKGGVCSWPRGKMVGGTTAMQGMMYTRGHPSIYDSWAEEGNDGWGYKDFLQYLIKSEKNKDKDIVDSGYHGFNGTMPVQQFANHPLLSEVIVEAGMELGYRNGDVTGANQTGVTIALMMVDDSLRASSSKVYLRPNKNRDNLHVAINSHVTKVLINTTTNTAYGIQFLDSDNNLKTILARKEVILSAGTIGSPQLLLLSGVGPSEDLESLGIEVKQDLPVGENLRNHVSIGIGFLINDTAYTELNLETLNEFLLNRTGPMAGTGLTQTTAFILSKYAENEVPDLQVFFDGFSATCSSTGQVQECTDGSVGNCGQRYIYSRPTNILPLSKGYLKLNSTDPLDYPLLYPNYLSEQRDVDILVEGLKTVINFTKTAAMQRWGFVTDTTPTPGCENLEFGTDEYFECSVRRSTGAENHQGGTCKMGPEGDATAVVSPELKVHGINNLRVADMSIMPYIVNSNPIATLVAIGEKAKVCSSNFATFMTLVGTLLTNTTNITDPCNRLGQDGTLLKDLEEYDFIVIGAGAAGPVITSRLSENTNWEVLLLEAGPEEPSMTEIPTYSMGAVGTAVDWQYSTQAQNTSCLSTGGICSWPRGKMIGGSMALQGMMYTRGNKVIYDDWADAGNDGWSYEEVLPYFIKAENNKATDMDHGYHGFDGPLIVNRFPYHPVISEDIVSAAEEIGYRKGDVTGKNQTGIAIALMTVDEGLRSSTPRMYLRPNKNRANLHVSINSHVTKILIHPNNHTAYAVQFLDSNNVTKTVYARKEIILSAGAIGSPHILLLSGVGPKEDLEKLDIEVLSDLPVGKNLHNHVSMGFGFTINDTATEELTSETLSQFIINRTGPLSSTGLTQTTLFMTSQYAEEGVPDLQVFLDGYSASCSRTGLEAECSDGTIGTCGRRYINARPTNVWPRSRGYLTLNTTNPLDYPLIYPNYLTEQLDVNVLIDGIKQLISLTRTKALAKWDFQQNITPVDGCEDLEFGSDNYWECVIRRETGAENHQGGTCKMGALNDSTAVVDPQLKVIGILNLRVVDASIFPFIPNANPTSSIIMAAEKLADIIKNKCWYRRTLRC</sequence>
<organism evidence="4">
    <name type="scientific">Timema monikensis</name>
    <dbReference type="NCBI Taxonomy" id="170555"/>
    <lineage>
        <taxon>Eukaryota</taxon>
        <taxon>Metazoa</taxon>
        <taxon>Ecdysozoa</taxon>
        <taxon>Arthropoda</taxon>
        <taxon>Hexapoda</taxon>
        <taxon>Insecta</taxon>
        <taxon>Pterygota</taxon>
        <taxon>Neoptera</taxon>
        <taxon>Polyneoptera</taxon>
        <taxon>Phasmatodea</taxon>
        <taxon>Timematodea</taxon>
        <taxon>Timematoidea</taxon>
        <taxon>Timematidae</taxon>
        <taxon>Timema</taxon>
    </lineage>
</organism>
<proteinExistence type="inferred from homology"/>
<dbReference type="EMBL" id="OB793736">
    <property type="protein sequence ID" value="CAD7428429.1"/>
    <property type="molecule type" value="Genomic_DNA"/>
</dbReference>
<dbReference type="InterPro" id="IPR012132">
    <property type="entry name" value="GMC_OxRdtase"/>
</dbReference>
<dbReference type="Gene3D" id="3.50.50.60">
    <property type="entry name" value="FAD/NAD(P)-binding domain"/>
    <property type="match status" value="3"/>
</dbReference>